<dbReference type="Proteomes" id="UP001482620">
    <property type="component" value="Unassembled WGS sequence"/>
</dbReference>
<proteinExistence type="predicted"/>
<name>A0ABV0TV37_9TELE</name>
<evidence type="ECO:0000313" key="1">
    <source>
        <dbReference type="EMBL" id="MEQ2235312.1"/>
    </source>
</evidence>
<accession>A0ABV0TV37</accession>
<dbReference type="EMBL" id="JAHRIQ010046383">
    <property type="protein sequence ID" value="MEQ2235312.1"/>
    <property type="molecule type" value="Genomic_DNA"/>
</dbReference>
<keyword evidence="2" id="KW-1185">Reference proteome</keyword>
<organism evidence="1 2">
    <name type="scientific">Ilyodon furcidens</name>
    <name type="common">goldbreast splitfin</name>
    <dbReference type="NCBI Taxonomy" id="33524"/>
    <lineage>
        <taxon>Eukaryota</taxon>
        <taxon>Metazoa</taxon>
        <taxon>Chordata</taxon>
        <taxon>Craniata</taxon>
        <taxon>Vertebrata</taxon>
        <taxon>Euteleostomi</taxon>
        <taxon>Actinopterygii</taxon>
        <taxon>Neopterygii</taxon>
        <taxon>Teleostei</taxon>
        <taxon>Neoteleostei</taxon>
        <taxon>Acanthomorphata</taxon>
        <taxon>Ovalentaria</taxon>
        <taxon>Atherinomorphae</taxon>
        <taxon>Cyprinodontiformes</taxon>
        <taxon>Goodeidae</taxon>
        <taxon>Ilyodon</taxon>
    </lineage>
</organism>
<comment type="caution">
    <text evidence="1">The sequence shown here is derived from an EMBL/GenBank/DDBJ whole genome shotgun (WGS) entry which is preliminary data.</text>
</comment>
<gene>
    <name evidence="1" type="ORF">ILYODFUR_000994</name>
</gene>
<reference evidence="1 2" key="1">
    <citation type="submission" date="2021-06" db="EMBL/GenBank/DDBJ databases">
        <authorList>
            <person name="Palmer J.M."/>
        </authorList>
    </citation>
    <scope>NUCLEOTIDE SEQUENCE [LARGE SCALE GENOMIC DNA]</scope>
    <source>
        <strain evidence="2">if_2019</strain>
        <tissue evidence="1">Muscle</tissue>
    </source>
</reference>
<evidence type="ECO:0000313" key="2">
    <source>
        <dbReference type="Proteomes" id="UP001482620"/>
    </source>
</evidence>
<protein>
    <submittedName>
        <fullName evidence="1">Uncharacterized protein</fullName>
    </submittedName>
</protein>
<sequence length="133" mass="15764">MLPELKHKAGRFFIVFFIQKQGTAPCTENKIYFPLLLLYVRNIFSVVSCFCRCFQVEDWTFFSFLTEQLKHLLPRYLCRLFCISTITWFLSTFLFYSSSSCSDSLCIFLFSNEAEFTVESYCSSFNIRLTYVK</sequence>